<proteinExistence type="predicted"/>
<gene>
    <name evidence="2" type="ORF">FHS09_000002</name>
</gene>
<dbReference type="Proteomes" id="UP000535937">
    <property type="component" value="Unassembled WGS sequence"/>
</dbReference>
<dbReference type="RefSeq" id="WP_183455500.1">
    <property type="nucleotide sequence ID" value="NZ_JACHWZ010000001.1"/>
</dbReference>
<protein>
    <submittedName>
        <fullName evidence="2">Uncharacterized protein YceK</fullName>
    </submittedName>
</protein>
<dbReference type="InterPro" id="IPR037682">
    <property type="entry name" value="TonB_C"/>
</dbReference>
<evidence type="ECO:0000259" key="1">
    <source>
        <dbReference type="PROSITE" id="PS52015"/>
    </source>
</evidence>
<dbReference type="PROSITE" id="PS52015">
    <property type="entry name" value="TONB_CTD"/>
    <property type="match status" value="1"/>
</dbReference>
<evidence type="ECO:0000313" key="3">
    <source>
        <dbReference type="Proteomes" id="UP000535937"/>
    </source>
</evidence>
<feature type="domain" description="TonB C-terminal" evidence="1">
    <location>
        <begin position="43"/>
        <end position="139"/>
    </location>
</feature>
<dbReference type="SUPFAM" id="SSF74653">
    <property type="entry name" value="TolA/TonB C-terminal domain"/>
    <property type="match status" value="1"/>
</dbReference>
<evidence type="ECO:0000313" key="2">
    <source>
        <dbReference type="EMBL" id="MBB3059201.1"/>
    </source>
</evidence>
<organism evidence="2 3">
    <name type="scientific">Microbulbifer rhizosphaerae</name>
    <dbReference type="NCBI Taxonomy" id="1562603"/>
    <lineage>
        <taxon>Bacteria</taxon>
        <taxon>Pseudomonadati</taxon>
        <taxon>Pseudomonadota</taxon>
        <taxon>Gammaproteobacteria</taxon>
        <taxon>Cellvibrionales</taxon>
        <taxon>Microbulbiferaceae</taxon>
        <taxon>Microbulbifer</taxon>
    </lineage>
</organism>
<dbReference type="GO" id="GO:0055085">
    <property type="term" value="P:transmembrane transport"/>
    <property type="evidence" value="ECO:0007669"/>
    <property type="project" value="InterPro"/>
</dbReference>
<reference evidence="2 3" key="1">
    <citation type="submission" date="2020-08" db="EMBL/GenBank/DDBJ databases">
        <title>Genomic Encyclopedia of Type Strains, Phase III (KMG-III): the genomes of soil and plant-associated and newly described type strains.</title>
        <authorList>
            <person name="Whitman W."/>
        </authorList>
    </citation>
    <scope>NUCLEOTIDE SEQUENCE [LARGE SCALE GENOMIC DNA]</scope>
    <source>
        <strain evidence="2 3">CECT 8799</strain>
    </source>
</reference>
<dbReference type="Pfam" id="PF03544">
    <property type="entry name" value="TonB_C"/>
    <property type="match status" value="1"/>
</dbReference>
<accession>A0A7W4Z787</accession>
<keyword evidence="3" id="KW-1185">Reference proteome</keyword>
<dbReference type="Gene3D" id="3.30.1150.10">
    <property type="match status" value="1"/>
</dbReference>
<sequence>MNFMIGQRLKSKIFISLMAFISGCVSNVIPLKAKPSLNQLNKGQITVGDPVNNPKVLYPTKQLESKQDGWALVKLDLDEDGNTKNIEAIDCSPVFSFCYAAEKYFAEAQYHPPAKDGNPVKVIGHYFILNFFVSKTEHP</sequence>
<name>A0A7W4Z787_9GAMM</name>
<comment type="caution">
    <text evidence="2">The sequence shown here is derived from an EMBL/GenBank/DDBJ whole genome shotgun (WGS) entry which is preliminary data.</text>
</comment>
<dbReference type="AlphaFoldDB" id="A0A7W4Z787"/>
<dbReference type="EMBL" id="JACHWZ010000001">
    <property type="protein sequence ID" value="MBB3059201.1"/>
    <property type="molecule type" value="Genomic_DNA"/>
</dbReference>